<dbReference type="Pfam" id="PF00173">
    <property type="entry name" value="Cyt-b5"/>
    <property type="match status" value="1"/>
</dbReference>
<accession>A0A0C9R7M0</accession>
<dbReference type="GeneID" id="105268399"/>
<dbReference type="GO" id="GO:0016020">
    <property type="term" value="C:membrane"/>
    <property type="evidence" value="ECO:0007669"/>
    <property type="project" value="TreeGrafter"/>
</dbReference>
<dbReference type="RefSeq" id="XP_011306236.1">
    <property type="nucleotide sequence ID" value="XM_011307934.1"/>
</dbReference>
<gene>
    <name evidence="3" type="primary">Cyb5d2</name>
    <name evidence="5" type="synonym">LOC105268399</name>
    <name evidence="3" type="ORF">g.23273</name>
</gene>
<dbReference type="SMART" id="SM01117">
    <property type="entry name" value="Cyt-b5"/>
    <property type="match status" value="1"/>
</dbReference>
<sequence length="281" mass="31917">MADGTKNYMWFPVMIALFYTIYTNDVYRNIAHRVITGDVSGAYEIYSKYSDDGNVDVREKNHDDGGEGIFDSQELAKFSNPQDGLYLAILGRVYDVTGGEKHYGPGGGYHGFIGKDATLAFITGDFNGDLTDDISSLTNSQAKSIVGWIKFYDEKYVYKGKLVGRFYDENGNPTSEYHEFMRKVERADEADTIQEEMKKKFPPCNVEWKPEDGTRVWCSLQSGGISRDWVGVPRLFFEEPSKPKSRCACVNLQSSDFHEHQAKFREYQDCPKISSTCYAKV</sequence>
<proteinExistence type="inferred from homology"/>
<dbReference type="PANTHER" id="PTHR10281">
    <property type="entry name" value="MEMBRANE-ASSOCIATED PROGESTERONE RECEPTOR COMPONENT-RELATED"/>
    <property type="match status" value="1"/>
</dbReference>
<evidence type="ECO:0000259" key="2">
    <source>
        <dbReference type="SMART" id="SM01117"/>
    </source>
</evidence>
<dbReference type="Proteomes" id="UP000694866">
    <property type="component" value="Unplaced"/>
</dbReference>
<dbReference type="KEGG" id="fas:105268399"/>
<evidence type="ECO:0000256" key="1">
    <source>
        <dbReference type="ARBA" id="ARBA00038357"/>
    </source>
</evidence>
<feature type="domain" description="Cytochrome b5 heme-binding" evidence="2">
    <location>
        <begin position="70"/>
        <end position="163"/>
    </location>
</feature>
<keyword evidence="4" id="KW-1185">Reference proteome</keyword>
<evidence type="ECO:0000313" key="3">
    <source>
        <dbReference type="EMBL" id="JAG78569.1"/>
    </source>
</evidence>
<evidence type="ECO:0000313" key="4">
    <source>
        <dbReference type="Proteomes" id="UP000694866"/>
    </source>
</evidence>
<dbReference type="PANTHER" id="PTHR10281:SF4">
    <property type="entry name" value="NEUFERRICIN"/>
    <property type="match status" value="1"/>
</dbReference>
<dbReference type="GO" id="GO:0012505">
    <property type="term" value="C:endomembrane system"/>
    <property type="evidence" value="ECO:0007669"/>
    <property type="project" value="TreeGrafter"/>
</dbReference>
<dbReference type="EMBL" id="GBYB01008802">
    <property type="protein sequence ID" value="JAG78569.1"/>
    <property type="molecule type" value="Transcribed_RNA"/>
</dbReference>
<dbReference type="OrthoDB" id="10257697at2759"/>
<dbReference type="Gene3D" id="3.10.120.10">
    <property type="entry name" value="Cytochrome b5-like heme/steroid binding domain"/>
    <property type="match status" value="1"/>
</dbReference>
<dbReference type="InterPro" id="IPR001199">
    <property type="entry name" value="Cyt_B5-like_heme/steroid-bd"/>
</dbReference>
<name>A0A0C9R7M0_9HYME</name>
<reference evidence="3" key="1">
    <citation type="submission" date="2015-01" db="EMBL/GenBank/DDBJ databases">
        <title>Transcriptome Assembly of Fopius arisanus.</title>
        <authorList>
            <person name="Geib S."/>
        </authorList>
    </citation>
    <scope>NUCLEOTIDE SEQUENCE</scope>
</reference>
<comment type="similarity">
    <text evidence="1">Belongs to the cytochrome b5 family. MAPR subfamily.</text>
</comment>
<dbReference type="InterPro" id="IPR050577">
    <property type="entry name" value="MAPR/NEUFC/NENF-like"/>
</dbReference>
<dbReference type="AlphaFoldDB" id="A0A0C9R7M0"/>
<evidence type="ECO:0000313" key="5">
    <source>
        <dbReference type="RefSeq" id="XP_011306236.1"/>
    </source>
</evidence>
<protein>
    <submittedName>
        <fullName evidence="3">Cyb5d2 protein</fullName>
    </submittedName>
    <submittedName>
        <fullName evidence="5">Neuferricin</fullName>
    </submittedName>
</protein>
<dbReference type="SUPFAM" id="SSF55856">
    <property type="entry name" value="Cytochrome b5-like heme/steroid binding domain"/>
    <property type="match status" value="1"/>
</dbReference>
<reference evidence="5" key="2">
    <citation type="submission" date="2025-04" db="UniProtKB">
        <authorList>
            <consortium name="RefSeq"/>
        </authorList>
    </citation>
    <scope>IDENTIFICATION</scope>
    <source>
        <strain evidence="5">USDA-PBARC FA_bdor</strain>
        <tissue evidence="5">Whole organism</tissue>
    </source>
</reference>
<dbReference type="InterPro" id="IPR036400">
    <property type="entry name" value="Cyt_B5-like_heme/steroid_sf"/>
</dbReference>
<organism evidence="3">
    <name type="scientific">Fopius arisanus</name>
    <dbReference type="NCBI Taxonomy" id="64838"/>
    <lineage>
        <taxon>Eukaryota</taxon>
        <taxon>Metazoa</taxon>
        <taxon>Ecdysozoa</taxon>
        <taxon>Arthropoda</taxon>
        <taxon>Hexapoda</taxon>
        <taxon>Insecta</taxon>
        <taxon>Pterygota</taxon>
        <taxon>Neoptera</taxon>
        <taxon>Endopterygota</taxon>
        <taxon>Hymenoptera</taxon>
        <taxon>Apocrita</taxon>
        <taxon>Ichneumonoidea</taxon>
        <taxon>Braconidae</taxon>
        <taxon>Opiinae</taxon>
        <taxon>Fopius</taxon>
    </lineage>
</organism>
<accession>A0A9R1U249</accession>